<dbReference type="GO" id="GO:0008270">
    <property type="term" value="F:zinc ion binding"/>
    <property type="evidence" value="ECO:0007669"/>
    <property type="project" value="UniProtKB-KW"/>
</dbReference>
<sequence length="162" mass="18274">CRQCNRYCVSLDSLQQHYRDDDNHPNCLVCDRGFPDNAFLRLHQASVHPKPVIPCATCDITFDDQAGLERHWKDSGRHPLCLVCDIAFENTGTFNSHVQQSHPELWCGACGFGFASPGQLLEHYLETPSSVHPTCTACGEGFQTQSILDEVGRLVHPRRRIR</sequence>
<dbReference type="SMART" id="SM00355">
    <property type="entry name" value="ZnF_C2H2"/>
    <property type="match status" value="5"/>
</dbReference>
<name>A0A0C3PHR5_PHLG1</name>
<dbReference type="GO" id="GO:0000977">
    <property type="term" value="F:RNA polymerase II transcription regulatory region sequence-specific DNA binding"/>
    <property type="evidence" value="ECO:0007669"/>
    <property type="project" value="TreeGrafter"/>
</dbReference>
<dbReference type="Gene3D" id="3.30.160.60">
    <property type="entry name" value="Classic Zinc Finger"/>
    <property type="match status" value="2"/>
</dbReference>
<dbReference type="GO" id="GO:0005634">
    <property type="term" value="C:nucleus"/>
    <property type="evidence" value="ECO:0007669"/>
    <property type="project" value="TreeGrafter"/>
</dbReference>
<dbReference type="OrthoDB" id="2795162at2759"/>
<keyword evidence="1" id="KW-0479">Metal-binding</keyword>
<evidence type="ECO:0000313" key="6">
    <source>
        <dbReference type="EMBL" id="KIP05443.1"/>
    </source>
</evidence>
<protein>
    <recommendedName>
        <fullName evidence="5">C2H2-type domain-containing protein</fullName>
    </recommendedName>
</protein>
<evidence type="ECO:0000256" key="4">
    <source>
        <dbReference type="ARBA" id="ARBA00022833"/>
    </source>
</evidence>
<dbReference type="PANTHER" id="PTHR24379">
    <property type="entry name" value="KRAB AND ZINC FINGER DOMAIN-CONTAINING"/>
    <property type="match status" value="1"/>
</dbReference>
<proteinExistence type="predicted"/>
<dbReference type="SUPFAM" id="SSF57667">
    <property type="entry name" value="beta-beta-alpha zinc fingers"/>
    <property type="match status" value="1"/>
</dbReference>
<dbReference type="GO" id="GO:0000981">
    <property type="term" value="F:DNA-binding transcription factor activity, RNA polymerase II-specific"/>
    <property type="evidence" value="ECO:0007669"/>
    <property type="project" value="TreeGrafter"/>
</dbReference>
<reference evidence="6 7" key="1">
    <citation type="journal article" date="2014" name="PLoS Genet.">
        <title>Analysis of the Phlebiopsis gigantea genome, transcriptome and secretome provides insight into its pioneer colonization strategies of wood.</title>
        <authorList>
            <person name="Hori C."/>
            <person name="Ishida T."/>
            <person name="Igarashi K."/>
            <person name="Samejima M."/>
            <person name="Suzuki H."/>
            <person name="Master E."/>
            <person name="Ferreira P."/>
            <person name="Ruiz-Duenas F.J."/>
            <person name="Held B."/>
            <person name="Canessa P."/>
            <person name="Larrondo L.F."/>
            <person name="Schmoll M."/>
            <person name="Druzhinina I.S."/>
            <person name="Kubicek C.P."/>
            <person name="Gaskell J.A."/>
            <person name="Kersten P."/>
            <person name="St John F."/>
            <person name="Glasner J."/>
            <person name="Sabat G."/>
            <person name="Splinter BonDurant S."/>
            <person name="Syed K."/>
            <person name="Yadav J."/>
            <person name="Mgbeahuruike A.C."/>
            <person name="Kovalchuk A."/>
            <person name="Asiegbu F.O."/>
            <person name="Lackner G."/>
            <person name="Hoffmeister D."/>
            <person name="Rencoret J."/>
            <person name="Gutierrez A."/>
            <person name="Sun H."/>
            <person name="Lindquist E."/>
            <person name="Barry K."/>
            <person name="Riley R."/>
            <person name="Grigoriev I.V."/>
            <person name="Henrissat B."/>
            <person name="Kues U."/>
            <person name="Berka R.M."/>
            <person name="Martinez A.T."/>
            <person name="Covert S.F."/>
            <person name="Blanchette R.A."/>
            <person name="Cullen D."/>
        </authorList>
    </citation>
    <scope>NUCLEOTIDE SEQUENCE [LARGE SCALE GENOMIC DNA]</scope>
    <source>
        <strain evidence="6 7">11061_1 CR5-6</strain>
    </source>
</reference>
<keyword evidence="4" id="KW-0862">Zinc</keyword>
<gene>
    <name evidence="6" type="ORF">PHLGIDRAFT_74290</name>
</gene>
<dbReference type="HOGENOM" id="CLU_002678_42_11_1"/>
<evidence type="ECO:0000259" key="5">
    <source>
        <dbReference type="PROSITE" id="PS00028"/>
    </source>
</evidence>
<dbReference type="InterPro" id="IPR036236">
    <property type="entry name" value="Znf_C2H2_sf"/>
</dbReference>
<accession>A0A0C3PHR5</accession>
<dbReference type="AlphaFoldDB" id="A0A0C3PHR5"/>
<keyword evidence="7" id="KW-1185">Reference proteome</keyword>
<evidence type="ECO:0000256" key="1">
    <source>
        <dbReference type="ARBA" id="ARBA00022723"/>
    </source>
</evidence>
<evidence type="ECO:0000256" key="3">
    <source>
        <dbReference type="ARBA" id="ARBA00022771"/>
    </source>
</evidence>
<dbReference type="InterPro" id="IPR013087">
    <property type="entry name" value="Znf_C2H2_type"/>
</dbReference>
<dbReference type="PANTHER" id="PTHR24379:SF127">
    <property type="entry name" value="BLOODY FINGERS-RELATED"/>
    <property type="match status" value="1"/>
</dbReference>
<dbReference type="Proteomes" id="UP000053257">
    <property type="component" value="Unassembled WGS sequence"/>
</dbReference>
<evidence type="ECO:0000313" key="7">
    <source>
        <dbReference type="Proteomes" id="UP000053257"/>
    </source>
</evidence>
<evidence type="ECO:0000256" key="2">
    <source>
        <dbReference type="ARBA" id="ARBA00022737"/>
    </source>
</evidence>
<keyword evidence="2" id="KW-0677">Repeat</keyword>
<feature type="non-terminal residue" evidence="6">
    <location>
        <position position="1"/>
    </location>
</feature>
<dbReference type="EMBL" id="KN840543">
    <property type="protein sequence ID" value="KIP05443.1"/>
    <property type="molecule type" value="Genomic_DNA"/>
</dbReference>
<organism evidence="6 7">
    <name type="scientific">Phlebiopsis gigantea (strain 11061_1 CR5-6)</name>
    <name type="common">White-rot fungus</name>
    <name type="synonym">Peniophora gigantea</name>
    <dbReference type="NCBI Taxonomy" id="745531"/>
    <lineage>
        <taxon>Eukaryota</taxon>
        <taxon>Fungi</taxon>
        <taxon>Dikarya</taxon>
        <taxon>Basidiomycota</taxon>
        <taxon>Agaricomycotina</taxon>
        <taxon>Agaricomycetes</taxon>
        <taxon>Polyporales</taxon>
        <taxon>Phanerochaetaceae</taxon>
        <taxon>Phlebiopsis</taxon>
    </lineage>
</organism>
<feature type="domain" description="C2H2-type" evidence="5">
    <location>
        <begin position="27"/>
        <end position="48"/>
    </location>
</feature>
<dbReference type="STRING" id="745531.A0A0C3PHR5"/>
<keyword evidence="3" id="KW-0863">Zinc-finger</keyword>
<dbReference type="PROSITE" id="PS00028">
    <property type="entry name" value="ZINC_FINGER_C2H2_1"/>
    <property type="match status" value="1"/>
</dbReference>